<feature type="domain" description="ATP-grasp" evidence="6">
    <location>
        <begin position="107"/>
        <end position="291"/>
    </location>
</feature>
<dbReference type="NCBIfam" id="NF004679">
    <property type="entry name" value="PRK06019.1-5"/>
    <property type="match status" value="1"/>
</dbReference>
<dbReference type="GO" id="GO:0034028">
    <property type="term" value="F:5-(carboxyamino)imidazole ribonucleotide synthase activity"/>
    <property type="evidence" value="ECO:0007669"/>
    <property type="project" value="UniProtKB-EC"/>
</dbReference>
<dbReference type="SUPFAM" id="SSF51246">
    <property type="entry name" value="Rudiment single hybrid motif"/>
    <property type="match status" value="1"/>
</dbReference>
<feature type="binding site" evidence="4">
    <location>
        <position position="184"/>
    </location>
    <ligand>
        <name>ATP</name>
        <dbReference type="ChEBI" id="CHEBI:30616"/>
    </ligand>
</feature>
<dbReference type="Gene3D" id="3.30.470.20">
    <property type="entry name" value="ATP-grasp fold, B domain"/>
    <property type="match status" value="1"/>
</dbReference>
<dbReference type="PANTHER" id="PTHR11609">
    <property type="entry name" value="PURINE BIOSYNTHESIS PROTEIN 6/7, PUR6/7"/>
    <property type="match status" value="1"/>
</dbReference>
<comment type="caution">
    <text evidence="7">The sequence shown here is derived from an EMBL/GenBank/DDBJ whole genome shotgun (WGS) entry which is preliminary data.</text>
</comment>
<comment type="function">
    <text evidence="5">Catalyzes the ATP-dependent conversion of 5-aminoimidazole ribonucleotide (AIR) and HCO(3)- to N5-carboxyaminoimidazole ribonucleotide (N5-CAIR).</text>
</comment>
<dbReference type="Proteomes" id="UP001361239">
    <property type="component" value="Unassembled WGS sequence"/>
</dbReference>
<evidence type="ECO:0000256" key="3">
    <source>
        <dbReference type="ARBA" id="ARBA00022840"/>
    </source>
</evidence>
<dbReference type="InterPro" id="IPR054350">
    <property type="entry name" value="PurT/PurK_preATP-grasp"/>
</dbReference>
<keyword evidence="8" id="KW-1185">Reference proteome</keyword>
<protein>
    <recommendedName>
        <fullName evidence="4 5">N5-carboxyaminoimidazole ribonucleotide synthase</fullName>
        <shortName evidence="4 5">N5-CAIR synthase</shortName>
        <ecNumber evidence="4 5">6.3.4.18</ecNumber>
    </recommendedName>
    <alternativeName>
        <fullName evidence="4 5">5-(carboxyamino)imidazole ribonucleotide synthetase</fullName>
    </alternativeName>
</protein>
<dbReference type="RefSeq" id="WP_339587204.1">
    <property type="nucleotide sequence ID" value="NZ_JBBHJZ010000002.1"/>
</dbReference>
<comment type="subunit">
    <text evidence="4 5">Homodimer.</text>
</comment>
<dbReference type="Pfam" id="PF17769">
    <property type="entry name" value="PurK_C"/>
    <property type="match status" value="1"/>
</dbReference>
<dbReference type="InterPro" id="IPR040686">
    <property type="entry name" value="PurK_C"/>
</dbReference>
<dbReference type="EC" id="6.3.4.18" evidence="4 5"/>
<keyword evidence="2 4" id="KW-0658">Purine biosynthesis</keyword>
<feature type="binding site" evidence="4">
    <location>
        <position position="103"/>
    </location>
    <ligand>
        <name>ATP</name>
        <dbReference type="ChEBI" id="CHEBI:30616"/>
    </ligand>
</feature>
<keyword evidence="3 4" id="KW-0067">ATP-binding</keyword>
<feature type="binding site" evidence="4">
    <location>
        <position position="143"/>
    </location>
    <ligand>
        <name>ATP</name>
        <dbReference type="ChEBI" id="CHEBI:30616"/>
    </ligand>
</feature>
<comment type="similarity">
    <text evidence="4 5">Belongs to the PurK/PurT family.</text>
</comment>
<evidence type="ECO:0000259" key="6">
    <source>
        <dbReference type="PROSITE" id="PS50975"/>
    </source>
</evidence>
<evidence type="ECO:0000256" key="1">
    <source>
        <dbReference type="ARBA" id="ARBA00022741"/>
    </source>
</evidence>
<evidence type="ECO:0000256" key="4">
    <source>
        <dbReference type="HAMAP-Rule" id="MF_01928"/>
    </source>
</evidence>
<dbReference type="InterPro" id="IPR005875">
    <property type="entry name" value="PurK"/>
</dbReference>
<reference evidence="7 8" key="1">
    <citation type="submission" date="2024-03" db="EMBL/GenBank/DDBJ databases">
        <authorList>
            <person name="Jo J.-H."/>
        </authorList>
    </citation>
    <scope>NUCLEOTIDE SEQUENCE [LARGE SCALE GENOMIC DNA]</scope>
    <source>
        <strain evidence="7 8">PS1R-30</strain>
    </source>
</reference>
<dbReference type="InterPro" id="IPR013815">
    <property type="entry name" value="ATP_grasp_subdomain_1"/>
</dbReference>
<dbReference type="NCBIfam" id="NF004676">
    <property type="entry name" value="PRK06019.1-2"/>
    <property type="match status" value="1"/>
</dbReference>
<evidence type="ECO:0000256" key="5">
    <source>
        <dbReference type="RuleBase" id="RU361200"/>
    </source>
</evidence>
<keyword evidence="4 5" id="KW-0436">Ligase</keyword>
<dbReference type="HAMAP" id="MF_01928">
    <property type="entry name" value="PurK"/>
    <property type="match status" value="1"/>
</dbReference>
<dbReference type="SUPFAM" id="SSF52440">
    <property type="entry name" value="PreATP-grasp domain"/>
    <property type="match status" value="1"/>
</dbReference>
<comment type="catalytic activity">
    <reaction evidence="4 5">
        <text>5-amino-1-(5-phospho-beta-D-ribosyl)imidazole + hydrogencarbonate + ATP = 5-carboxyamino-1-(5-phospho-D-ribosyl)imidazole + ADP + phosphate + 2 H(+)</text>
        <dbReference type="Rhea" id="RHEA:19317"/>
        <dbReference type="ChEBI" id="CHEBI:15378"/>
        <dbReference type="ChEBI" id="CHEBI:17544"/>
        <dbReference type="ChEBI" id="CHEBI:30616"/>
        <dbReference type="ChEBI" id="CHEBI:43474"/>
        <dbReference type="ChEBI" id="CHEBI:58730"/>
        <dbReference type="ChEBI" id="CHEBI:137981"/>
        <dbReference type="ChEBI" id="CHEBI:456216"/>
        <dbReference type="EC" id="6.3.4.18"/>
    </reaction>
</comment>
<keyword evidence="1 4" id="KW-0547">Nucleotide-binding</keyword>
<evidence type="ECO:0000313" key="8">
    <source>
        <dbReference type="Proteomes" id="UP001361239"/>
    </source>
</evidence>
<dbReference type="InterPro" id="IPR011761">
    <property type="entry name" value="ATP-grasp"/>
</dbReference>
<dbReference type="Gene3D" id="3.40.50.20">
    <property type="match status" value="1"/>
</dbReference>
<comment type="function">
    <text evidence="4">Catalyzes the ATP-dependent conversion of 5-aminoimidazole ribonucleotide (AIR) and HCO(3)(-) to N5-carboxyaminoimidazole ribonucleotide (N5-CAIR).</text>
</comment>
<dbReference type="InterPro" id="IPR003135">
    <property type="entry name" value="ATP-grasp_carboxylate-amine"/>
</dbReference>
<feature type="binding site" evidence="4">
    <location>
        <begin position="176"/>
        <end position="179"/>
    </location>
    <ligand>
        <name>ATP</name>
        <dbReference type="ChEBI" id="CHEBI:30616"/>
    </ligand>
</feature>
<evidence type="ECO:0000313" key="7">
    <source>
        <dbReference type="EMBL" id="MEJ5977263.1"/>
    </source>
</evidence>
<dbReference type="InterPro" id="IPR011054">
    <property type="entry name" value="Rudment_hybrid_motif"/>
</dbReference>
<name>A0ABU8RW17_9SPHN</name>
<comment type="pathway">
    <text evidence="4 5">Purine metabolism; IMP biosynthesis via de novo pathway; 5-amino-1-(5-phospho-D-ribosyl)imidazole-4-carboxylate from 5-amino-1-(5-phospho-D-ribosyl)imidazole (N5-CAIR route): step 1/2.</text>
</comment>
<dbReference type="InterPro" id="IPR016185">
    <property type="entry name" value="PreATP-grasp_dom_sf"/>
</dbReference>
<proteinExistence type="inferred from homology"/>
<dbReference type="NCBIfam" id="TIGR01161">
    <property type="entry name" value="purK"/>
    <property type="match status" value="1"/>
</dbReference>
<feature type="binding site" evidence="4">
    <location>
        <begin position="148"/>
        <end position="154"/>
    </location>
    <ligand>
        <name>ATP</name>
        <dbReference type="ChEBI" id="CHEBI:30616"/>
    </ligand>
</feature>
<dbReference type="SUPFAM" id="SSF56059">
    <property type="entry name" value="Glutathione synthetase ATP-binding domain-like"/>
    <property type="match status" value="1"/>
</dbReference>
<dbReference type="EMBL" id="JBBHJZ010000002">
    <property type="protein sequence ID" value="MEJ5977263.1"/>
    <property type="molecule type" value="Genomic_DNA"/>
</dbReference>
<dbReference type="PANTHER" id="PTHR11609:SF5">
    <property type="entry name" value="PHOSPHORIBOSYLAMINOIMIDAZOLE CARBOXYLASE"/>
    <property type="match status" value="1"/>
</dbReference>
<feature type="binding site" evidence="4">
    <location>
        <begin position="261"/>
        <end position="262"/>
    </location>
    <ligand>
        <name>ATP</name>
        <dbReference type="ChEBI" id="CHEBI:30616"/>
    </ligand>
</feature>
<dbReference type="Gene3D" id="3.30.1490.20">
    <property type="entry name" value="ATP-grasp fold, A domain"/>
    <property type="match status" value="1"/>
</dbReference>
<dbReference type="PROSITE" id="PS50975">
    <property type="entry name" value="ATP_GRASP"/>
    <property type="match status" value="1"/>
</dbReference>
<sequence>MIPPGETIGILGGGQLGRMLAMAAAQLGYRSHVYAPEPDSIAAEVCGGFTRAEWDDAEAMARFAADCAVVTYEFENVPVPPLAALGTVPLLAHPRALETAQDRLNEKRFVETLGGKPAPYATVDSTEDLAAALATIGTPGILKTRRDGYDGKGQWRIMTPADAHGLDLPDVPLIYEGFVTFEAEFSVILCRGADGDIRYWDSAENVHKGGILALSTVPASALIQDQLAHARALARQVADALDYVGVLTLEFFATADGPVFNEMAPRVHNSGHWTIEGAVTSQFENHVRAICGLPLGDTALAAQRVEMRNVIGDAAEDWPKILSDPANHLHLYGKAAARPGRKMGHVTRLTLC</sequence>
<feature type="binding site" evidence="4">
    <location>
        <position position="207"/>
    </location>
    <ligand>
        <name>ATP</name>
        <dbReference type="ChEBI" id="CHEBI:30616"/>
    </ligand>
</feature>
<gene>
    <name evidence="4 5" type="primary">purK</name>
    <name evidence="7" type="ORF">WG901_11490</name>
</gene>
<dbReference type="Pfam" id="PF22660">
    <property type="entry name" value="RS_preATP-grasp-like"/>
    <property type="match status" value="1"/>
</dbReference>
<evidence type="ECO:0000256" key="2">
    <source>
        <dbReference type="ARBA" id="ARBA00022755"/>
    </source>
</evidence>
<dbReference type="Pfam" id="PF02222">
    <property type="entry name" value="ATP-grasp"/>
    <property type="match status" value="1"/>
</dbReference>
<accession>A0ABU8RW17</accession>
<organism evidence="7 8">
    <name type="scientific">Novosphingobium anseongense</name>
    <dbReference type="NCBI Taxonomy" id="3133436"/>
    <lineage>
        <taxon>Bacteria</taxon>
        <taxon>Pseudomonadati</taxon>
        <taxon>Pseudomonadota</taxon>
        <taxon>Alphaproteobacteria</taxon>
        <taxon>Sphingomonadales</taxon>
        <taxon>Sphingomonadaceae</taxon>
        <taxon>Novosphingobium</taxon>
    </lineage>
</organism>